<reference evidence="9" key="1">
    <citation type="submission" date="2020-12" db="EMBL/GenBank/DDBJ databases">
        <title>Pontibaca salina gen. nov., sp. nov., isolated from marine sediment.</title>
        <authorList>
            <person name="Bo J."/>
            <person name="Wang S."/>
            <person name="Song X."/>
            <person name="Du Z."/>
        </authorList>
    </citation>
    <scope>NUCLEOTIDE SEQUENCE</scope>
    <source>
        <strain evidence="9">S1109L</strain>
    </source>
</reference>
<name>A0A934M2S6_9RHOB</name>
<dbReference type="AlphaFoldDB" id="A0A934M2S6"/>
<evidence type="ECO:0000256" key="6">
    <source>
        <dbReference type="ARBA" id="ARBA00023136"/>
    </source>
</evidence>
<dbReference type="GO" id="GO:0005886">
    <property type="term" value="C:plasma membrane"/>
    <property type="evidence" value="ECO:0007669"/>
    <property type="project" value="UniProtKB-SubCell"/>
</dbReference>
<keyword evidence="3" id="KW-1003">Cell membrane</keyword>
<sequence length="132" mass="14129">MSRLARPRTASPREPTIALINVVFLMLIFFMIAGTLAAPMDGDLTLVQTETLDGRAPPDTLVAHADGRLSWRGEPIETTGDFMAGQQEGGQGQILRIVPDRALPAQVLVRLSGELRAAGAAQVMVVTERALP</sequence>
<evidence type="ECO:0000256" key="3">
    <source>
        <dbReference type="ARBA" id="ARBA00022475"/>
    </source>
</evidence>
<dbReference type="RefSeq" id="WP_198686935.1">
    <property type="nucleotide sequence ID" value="NZ_JAEIJD010000016.1"/>
</dbReference>
<evidence type="ECO:0000256" key="2">
    <source>
        <dbReference type="ARBA" id="ARBA00005811"/>
    </source>
</evidence>
<evidence type="ECO:0000256" key="1">
    <source>
        <dbReference type="ARBA" id="ARBA00004162"/>
    </source>
</evidence>
<evidence type="ECO:0000313" key="9">
    <source>
        <dbReference type="EMBL" id="MBI6630911.1"/>
    </source>
</evidence>
<evidence type="ECO:0000256" key="8">
    <source>
        <dbReference type="SAM" id="Phobius"/>
    </source>
</evidence>
<evidence type="ECO:0000256" key="5">
    <source>
        <dbReference type="ARBA" id="ARBA00022989"/>
    </source>
</evidence>
<dbReference type="GO" id="GO:0015031">
    <property type="term" value="P:protein transport"/>
    <property type="evidence" value="ECO:0007669"/>
    <property type="project" value="UniProtKB-KW"/>
</dbReference>
<organism evidence="9 10">
    <name type="scientific">Pontibaca salina</name>
    <dbReference type="NCBI Taxonomy" id="2795731"/>
    <lineage>
        <taxon>Bacteria</taxon>
        <taxon>Pseudomonadati</taxon>
        <taxon>Pseudomonadota</taxon>
        <taxon>Alphaproteobacteria</taxon>
        <taxon>Rhodobacterales</taxon>
        <taxon>Roseobacteraceae</taxon>
        <taxon>Pontibaca</taxon>
    </lineage>
</organism>
<comment type="similarity">
    <text evidence="2 7">Belongs to the ExbD/TolR family.</text>
</comment>
<keyword evidence="4 7" id="KW-0812">Transmembrane</keyword>
<evidence type="ECO:0000256" key="7">
    <source>
        <dbReference type="RuleBase" id="RU003879"/>
    </source>
</evidence>
<feature type="transmembrane region" description="Helical" evidence="8">
    <location>
        <begin position="16"/>
        <end position="38"/>
    </location>
</feature>
<comment type="subcellular location">
    <subcellularLocation>
        <location evidence="1">Cell membrane</location>
        <topology evidence="1">Single-pass membrane protein</topology>
    </subcellularLocation>
    <subcellularLocation>
        <location evidence="7">Cell membrane</location>
        <topology evidence="7">Single-pass type II membrane protein</topology>
    </subcellularLocation>
</comment>
<comment type="caution">
    <text evidence="9">The sequence shown here is derived from an EMBL/GenBank/DDBJ whole genome shotgun (WGS) entry which is preliminary data.</text>
</comment>
<dbReference type="Proteomes" id="UP000613255">
    <property type="component" value="Unassembled WGS sequence"/>
</dbReference>
<dbReference type="InterPro" id="IPR003400">
    <property type="entry name" value="ExbD"/>
</dbReference>
<keyword evidence="10" id="KW-1185">Reference proteome</keyword>
<proteinExistence type="inferred from homology"/>
<keyword evidence="6 8" id="KW-0472">Membrane</keyword>
<dbReference type="EMBL" id="JAEIJD010000016">
    <property type="protein sequence ID" value="MBI6630911.1"/>
    <property type="molecule type" value="Genomic_DNA"/>
</dbReference>
<keyword evidence="7" id="KW-0813">Transport</keyword>
<keyword evidence="7" id="KW-0653">Protein transport</keyword>
<evidence type="ECO:0000256" key="4">
    <source>
        <dbReference type="ARBA" id="ARBA00022692"/>
    </source>
</evidence>
<dbReference type="GO" id="GO:0022857">
    <property type="term" value="F:transmembrane transporter activity"/>
    <property type="evidence" value="ECO:0007669"/>
    <property type="project" value="InterPro"/>
</dbReference>
<gene>
    <name evidence="9" type="ORF">JAO82_13590</name>
</gene>
<keyword evidence="5 8" id="KW-1133">Transmembrane helix</keyword>
<protein>
    <submittedName>
        <fullName evidence="9">Biopolymer transporter ExbD</fullName>
    </submittedName>
</protein>
<evidence type="ECO:0000313" key="10">
    <source>
        <dbReference type="Proteomes" id="UP000613255"/>
    </source>
</evidence>
<dbReference type="Pfam" id="PF02472">
    <property type="entry name" value="ExbD"/>
    <property type="match status" value="1"/>
</dbReference>
<accession>A0A934M2S6</accession>